<dbReference type="PANTHER" id="PTHR43840">
    <property type="entry name" value="MITOCHONDRIAL METAL TRANSPORTER 1-RELATED"/>
    <property type="match status" value="1"/>
</dbReference>
<keyword evidence="12" id="KW-1185">Reference proteome</keyword>
<name>A0A1M6SEJ8_9BACT</name>
<keyword evidence="6 8" id="KW-0472">Membrane</keyword>
<evidence type="ECO:0000256" key="4">
    <source>
        <dbReference type="ARBA" id="ARBA00022692"/>
    </source>
</evidence>
<evidence type="ECO:0000313" key="11">
    <source>
        <dbReference type="EMBL" id="SHK42918.1"/>
    </source>
</evidence>
<dbReference type="InterPro" id="IPR050291">
    <property type="entry name" value="CDF_Transporter"/>
</dbReference>
<evidence type="ECO:0000256" key="5">
    <source>
        <dbReference type="ARBA" id="ARBA00022989"/>
    </source>
</evidence>
<dbReference type="InterPro" id="IPR002524">
    <property type="entry name" value="Cation_efflux"/>
</dbReference>
<evidence type="ECO:0000256" key="8">
    <source>
        <dbReference type="SAM" id="Phobius"/>
    </source>
</evidence>
<dbReference type="Gene3D" id="1.20.1510.10">
    <property type="entry name" value="Cation efflux protein transmembrane domain"/>
    <property type="match status" value="1"/>
</dbReference>
<feature type="transmembrane region" description="Helical" evidence="8">
    <location>
        <begin position="12"/>
        <end position="35"/>
    </location>
</feature>
<evidence type="ECO:0000256" key="7">
    <source>
        <dbReference type="SAM" id="MobiDB-lite"/>
    </source>
</evidence>
<comment type="subcellular location">
    <subcellularLocation>
        <location evidence="1">Membrane</location>
        <topology evidence="1">Multi-pass membrane protein</topology>
    </subcellularLocation>
</comment>
<dbReference type="InterPro" id="IPR036837">
    <property type="entry name" value="Cation_efflux_CTD_sf"/>
</dbReference>
<feature type="domain" description="Cation efflux protein cytoplasmic" evidence="10">
    <location>
        <begin position="232"/>
        <end position="293"/>
    </location>
</feature>
<evidence type="ECO:0000259" key="10">
    <source>
        <dbReference type="Pfam" id="PF16916"/>
    </source>
</evidence>
<sequence length="316" mass="34896">MPWPDLHDPRHRAMATSLAVSVLMLIGKFTAYLLTGSAAIFSDAAESLVHILATAFVAFSLWYALQPPDADHPYGHGKIAYFSAGFEGAMILLAAVGILYTAVQDLLHGPALRRLGLGVLLTALFSLINLILGLYLIRVGRRHHSLVLEANGRHVLTDMWTSLGVVAGVALVAWTDMVWLDPLIAMVVALNILRTAFQLLRQAIAGLMERVDEEDTRRLLAVLDQAVQQGLISNYHQLRHRRIGDQLWVEYHLMMPGTCSLDEAHARAHRVEAALQASFPGRRVYVTAHLEPEHHETAHPAGHQEPVDPFKAPIKP</sequence>
<reference evidence="12" key="1">
    <citation type="submission" date="2016-11" db="EMBL/GenBank/DDBJ databases">
        <authorList>
            <person name="Varghese N."/>
            <person name="Submissions S."/>
        </authorList>
    </citation>
    <scope>NUCLEOTIDE SEQUENCE [LARGE SCALE GENOMIC DNA]</scope>
    <source>
        <strain evidence="12">DSM 22212</strain>
    </source>
</reference>
<dbReference type="Proteomes" id="UP000185812">
    <property type="component" value="Unassembled WGS sequence"/>
</dbReference>
<dbReference type="Gene3D" id="3.30.70.1350">
    <property type="entry name" value="Cation efflux protein, cytoplasmic domain"/>
    <property type="match status" value="1"/>
</dbReference>
<evidence type="ECO:0000256" key="1">
    <source>
        <dbReference type="ARBA" id="ARBA00004141"/>
    </source>
</evidence>
<dbReference type="Pfam" id="PF01545">
    <property type="entry name" value="Cation_efflux"/>
    <property type="match status" value="1"/>
</dbReference>
<feature type="transmembrane region" description="Helical" evidence="8">
    <location>
        <begin position="47"/>
        <end position="65"/>
    </location>
</feature>
<evidence type="ECO:0000256" key="2">
    <source>
        <dbReference type="ARBA" id="ARBA00008114"/>
    </source>
</evidence>
<keyword evidence="3" id="KW-0813">Transport</keyword>
<dbReference type="InterPro" id="IPR027470">
    <property type="entry name" value="Cation_efflux_CTD"/>
</dbReference>
<proteinExistence type="inferred from homology"/>
<evidence type="ECO:0000259" key="9">
    <source>
        <dbReference type="Pfam" id="PF01545"/>
    </source>
</evidence>
<dbReference type="GO" id="GO:0015093">
    <property type="term" value="F:ferrous iron transmembrane transporter activity"/>
    <property type="evidence" value="ECO:0007669"/>
    <property type="project" value="TreeGrafter"/>
</dbReference>
<accession>A0A1M6SEJ8</accession>
<keyword evidence="4 8" id="KW-0812">Transmembrane</keyword>
<feature type="region of interest" description="Disordered" evidence="7">
    <location>
        <begin position="295"/>
        <end position="316"/>
    </location>
</feature>
<dbReference type="SUPFAM" id="SSF161111">
    <property type="entry name" value="Cation efflux protein transmembrane domain-like"/>
    <property type="match status" value="1"/>
</dbReference>
<dbReference type="AlphaFoldDB" id="A0A1M6SEJ8"/>
<dbReference type="Pfam" id="PF16916">
    <property type="entry name" value="ZT_dimer"/>
    <property type="match status" value="1"/>
</dbReference>
<dbReference type="GO" id="GO:0015341">
    <property type="term" value="F:zinc efflux antiporter activity"/>
    <property type="evidence" value="ECO:0007669"/>
    <property type="project" value="TreeGrafter"/>
</dbReference>
<dbReference type="PANTHER" id="PTHR43840:SF15">
    <property type="entry name" value="MITOCHONDRIAL METAL TRANSPORTER 1-RELATED"/>
    <property type="match status" value="1"/>
</dbReference>
<dbReference type="InterPro" id="IPR058533">
    <property type="entry name" value="Cation_efflux_TM"/>
</dbReference>
<evidence type="ECO:0000313" key="12">
    <source>
        <dbReference type="Proteomes" id="UP000185812"/>
    </source>
</evidence>
<dbReference type="GO" id="GO:0005886">
    <property type="term" value="C:plasma membrane"/>
    <property type="evidence" value="ECO:0007669"/>
    <property type="project" value="TreeGrafter"/>
</dbReference>
<dbReference type="NCBIfam" id="TIGR01297">
    <property type="entry name" value="CDF"/>
    <property type="match status" value="1"/>
</dbReference>
<feature type="domain" description="Cation efflux protein transmembrane" evidence="9">
    <location>
        <begin position="16"/>
        <end position="208"/>
    </location>
</feature>
<evidence type="ECO:0000256" key="6">
    <source>
        <dbReference type="ARBA" id="ARBA00023136"/>
    </source>
</evidence>
<dbReference type="InterPro" id="IPR027469">
    <property type="entry name" value="Cation_efflux_TMD_sf"/>
</dbReference>
<evidence type="ECO:0000256" key="3">
    <source>
        <dbReference type="ARBA" id="ARBA00022448"/>
    </source>
</evidence>
<feature type="transmembrane region" description="Helical" evidence="8">
    <location>
        <begin position="115"/>
        <end position="137"/>
    </location>
</feature>
<keyword evidence="5 8" id="KW-1133">Transmembrane helix</keyword>
<dbReference type="RefSeq" id="WP_245771928.1">
    <property type="nucleotide sequence ID" value="NZ_FRAU01000003.1"/>
</dbReference>
<feature type="transmembrane region" description="Helical" evidence="8">
    <location>
        <begin position="79"/>
        <end position="103"/>
    </location>
</feature>
<dbReference type="EMBL" id="FRAU01000003">
    <property type="protein sequence ID" value="SHK42918.1"/>
    <property type="molecule type" value="Genomic_DNA"/>
</dbReference>
<gene>
    <name evidence="11" type="ORF">SAMN04488087_1058</name>
</gene>
<dbReference type="GO" id="GO:0015086">
    <property type="term" value="F:cadmium ion transmembrane transporter activity"/>
    <property type="evidence" value="ECO:0007669"/>
    <property type="project" value="TreeGrafter"/>
</dbReference>
<organism evidence="11 12">
    <name type="scientific">Rhodothermus profundi</name>
    <dbReference type="NCBI Taxonomy" id="633813"/>
    <lineage>
        <taxon>Bacteria</taxon>
        <taxon>Pseudomonadati</taxon>
        <taxon>Rhodothermota</taxon>
        <taxon>Rhodothermia</taxon>
        <taxon>Rhodothermales</taxon>
        <taxon>Rhodothermaceae</taxon>
        <taxon>Rhodothermus</taxon>
    </lineage>
</organism>
<comment type="similarity">
    <text evidence="2">Belongs to the cation diffusion facilitator (CDF) transporter (TC 2.A.4) family.</text>
</comment>
<dbReference type="STRING" id="633813.SAMN04488087_1058"/>
<protein>
    <submittedName>
        <fullName evidence="11">Cation diffusion facilitator family transporter</fullName>
    </submittedName>
</protein>
<dbReference type="GO" id="GO:0006882">
    <property type="term" value="P:intracellular zinc ion homeostasis"/>
    <property type="evidence" value="ECO:0007669"/>
    <property type="project" value="TreeGrafter"/>
</dbReference>
<dbReference type="SUPFAM" id="SSF160240">
    <property type="entry name" value="Cation efflux protein cytoplasmic domain-like"/>
    <property type="match status" value="1"/>
</dbReference>